<dbReference type="RefSeq" id="WP_379524916.1">
    <property type="nucleotide sequence ID" value="NZ_JBHSPA010000130.1"/>
</dbReference>
<dbReference type="Pfam" id="PF02738">
    <property type="entry name" value="MoCoBD_1"/>
    <property type="match status" value="1"/>
</dbReference>
<dbReference type="EMBL" id="JBHSPA010000130">
    <property type="protein sequence ID" value="MFC5835500.1"/>
    <property type="molecule type" value="Genomic_DNA"/>
</dbReference>
<evidence type="ECO:0000256" key="1">
    <source>
        <dbReference type="ARBA" id="ARBA00022505"/>
    </source>
</evidence>
<accession>A0ABW1DE12</accession>
<gene>
    <name evidence="4" type="ORF">ACFPZ3_67765</name>
</gene>
<dbReference type="InterPro" id="IPR000674">
    <property type="entry name" value="Ald_Oxase/Xan_DH_a/b"/>
</dbReference>
<feature type="domain" description="Aldehyde oxidase/xanthine dehydrogenase a/b hammerhead" evidence="3">
    <location>
        <begin position="25"/>
        <end position="137"/>
    </location>
</feature>
<dbReference type="SUPFAM" id="SSF56003">
    <property type="entry name" value="Molybdenum cofactor-binding domain"/>
    <property type="match status" value="1"/>
</dbReference>
<keyword evidence="1" id="KW-0500">Molybdenum</keyword>
<dbReference type="InterPro" id="IPR036856">
    <property type="entry name" value="Ald_Oxase/Xan_DH_a/b_sf"/>
</dbReference>
<keyword evidence="5" id="KW-1185">Reference proteome</keyword>
<dbReference type="PANTHER" id="PTHR11908:SF132">
    <property type="entry name" value="ALDEHYDE OXIDASE 1-RELATED"/>
    <property type="match status" value="1"/>
</dbReference>
<dbReference type="InterPro" id="IPR046867">
    <property type="entry name" value="AldOxase/xan_DH_MoCoBD2"/>
</dbReference>
<dbReference type="Pfam" id="PF20256">
    <property type="entry name" value="MoCoBD_2"/>
    <property type="match status" value="1"/>
</dbReference>
<dbReference type="InterPro" id="IPR016208">
    <property type="entry name" value="Ald_Oxase/xanthine_DH-like"/>
</dbReference>
<evidence type="ECO:0000259" key="3">
    <source>
        <dbReference type="SMART" id="SM01008"/>
    </source>
</evidence>
<dbReference type="Gene3D" id="3.30.365.10">
    <property type="entry name" value="Aldehyde oxidase/xanthine dehydrogenase, molybdopterin binding domain"/>
    <property type="match status" value="4"/>
</dbReference>
<reference evidence="5" key="1">
    <citation type="journal article" date="2019" name="Int. J. Syst. Evol. Microbiol.">
        <title>The Global Catalogue of Microorganisms (GCM) 10K type strain sequencing project: providing services to taxonomists for standard genome sequencing and annotation.</title>
        <authorList>
            <consortium name="The Broad Institute Genomics Platform"/>
            <consortium name="The Broad Institute Genome Sequencing Center for Infectious Disease"/>
            <person name="Wu L."/>
            <person name="Ma J."/>
        </authorList>
    </citation>
    <scope>NUCLEOTIDE SEQUENCE [LARGE SCALE GENOMIC DNA]</scope>
    <source>
        <strain evidence="5">CCUG 53903</strain>
    </source>
</reference>
<proteinExistence type="predicted"/>
<dbReference type="SUPFAM" id="SSF54665">
    <property type="entry name" value="CO dehydrogenase molybdoprotein N-domain-like"/>
    <property type="match status" value="1"/>
</dbReference>
<evidence type="ECO:0000313" key="5">
    <source>
        <dbReference type="Proteomes" id="UP001596058"/>
    </source>
</evidence>
<evidence type="ECO:0000256" key="2">
    <source>
        <dbReference type="ARBA" id="ARBA00023002"/>
    </source>
</evidence>
<dbReference type="Proteomes" id="UP001596058">
    <property type="component" value="Unassembled WGS sequence"/>
</dbReference>
<sequence length="735" mass="77831">MTNAGERPDAPTRGIPRVGAREKVTGMARYGADRTLPGIAYAMPVVATIGKGRITGLDTAQAAAVPGVLLILSHLDDLGITPAGYIMGDGYAFQSLQPMLDDRVAYRGQPIALVVAETLVAATQAAGLVRAAYEQEPFAVEMGADGTETVLQQEALPLPFLADIVVGDADGAYERSPLRVDVSYEVGPQHQVPMELIGGVVEWHGETLVVHEGTQSVGALRGGLARQLGIDPANIRVISTYVGGGFGQRNSLQPHIAPLAVAARRVGRPVKLVTPRAHTFHAASFRPVSRHRVRLGADRSGRLLAAIHEVDQQASRHDLLPSTYTEITSRLYDIRNFRGRQRHVRTDAQTPGYMRAPFEHPAAFAMESAIDEIAHATGRDPVELRLANDAGTDPVTGKPFSSRQLAACLRRGAELFGWADRSPDPASTREPDGTRVGWGVATGAYPSMTVPTLARLHAGANGHVLAEVGGHEMGQGITTALVSAVSANLGIDPDAISVVVGDTRAAPHHLTAGAWGTNSTLLAMHAALGELRSRLGVAAEGHVDLAAAVRASGREEVTVEAVTQAPGQPPEMIDRMRAGLVALAGPEFPSYVSFSFIAHFAEVRVEPATGRVRVSRVVSVADCGRVASPVTADAQVRGAVVWGIGAALREHSEVDPRYGGFVNNDLADYVIPVNADIGDIEVDFIDEPDFVLNPMGVKNLGEVALVGVAPAIANAVFHATGRRLRRLPIRIEDLL</sequence>
<comment type="caution">
    <text evidence="4">The sequence shown here is derived from an EMBL/GenBank/DDBJ whole genome shotgun (WGS) entry which is preliminary data.</text>
</comment>
<dbReference type="Pfam" id="PF01315">
    <property type="entry name" value="Ald_Xan_dh_C"/>
    <property type="match status" value="1"/>
</dbReference>
<dbReference type="InterPro" id="IPR008274">
    <property type="entry name" value="AldOxase/xan_DH_MoCoBD1"/>
</dbReference>
<protein>
    <submittedName>
        <fullName evidence="4">Xanthine dehydrogenase family protein molybdopterin-binding subunit</fullName>
    </submittedName>
</protein>
<keyword evidence="2" id="KW-0560">Oxidoreductase</keyword>
<name>A0ABW1DE12_9ACTN</name>
<evidence type="ECO:0000313" key="4">
    <source>
        <dbReference type="EMBL" id="MFC5835500.1"/>
    </source>
</evidence>
<dbReference type="InterPro" id="IPR037165">
    <property type="entry name" value="AldOxase/xan_DH_Mopterin-bd_sf"/>
</dbReference>
<dbReference type="Gene3D" id="3.90.1170.50">
    <property type="entry name" value="Aldehyde oxidase/xanthine dehydrogenase, a/b hammerhead"/>
    <property type="match status" value="1"/>
</dbReference>
<dbReference type="PANTHER" id="PTHR11908">
    <property type="entry name" value="XANTHINE DEHYDROGENASE"/>
    <property type="match status" value="1"/>
</dbReference>
<organism evidence="4 5">
    <name type="scientific">Nonomuraea insulae</name>
    <dbReference type="NCBI Taxonomy" id="1616787"/>
    <lineage>
        <taxon>Bacteria</taxon>
        <taxon>Bacillati</taxon>
        <taxon>Actinomycetota</taxon>
        <taxon>Actinomycetes</taxon>
        <taxon>Streptosporangiales</taxon>
        <taxon>Streptosporangiaceae</taxon>
        <taxon>Nonomuraea</taxon>
    </lineage>
</organism>
<dbReference type="SMART" id="SM01008">
    <property type="entry name" value="Ald_Xan_dh_C"/>
    <property type="match status" value="1"/>
</dbReference>